<dbReference type="AlphaFoldDB" id="A0A9J6ZCI4"/>
<dbReference type="Pfam" id="PF08241">
    <property type="entry name" value="Methyltransf_11"/>
    <property type="match status" value="1"/>
</dbReference>
<dbReference type="SUPFAM" id="SSF53335">
    <property type="entry name" value="S-adenosyl-L-methionine-dependent methyltransferases"/>
    <property type="match status" value="1"/>
</dbReference>
<name>A0A9J6ZCI4_9BACL</name>
<protein>
    <submittedName>
        <fullName evidence="2">Methyltransferase domain-containing protein</fullName>
    </submittedName>
</protein>
<keyword evidence="2" id="KW-0489">Methyltransferase</keyword>
<evidence type="ECO:0000313" key="3">
    <source>
        <dbReference type="Proteomes" id="UP001056756"/>
    </source>
</evidence>
<dbReference type="GO" id="GO:0008757">
    <property type="term" value="F:S-adenosylmethionine-dependent methyltransferase activity"/>
    <property type="evidence" value="ECO:0007669"/>
    <property type="project" value="InterPro"/>
</dbReference>
<reference evidence="2" key="1">
    <citation type="submission" date="2022-05" db="EMBL/GenBank/DDBJ databases">
        <title>Novel bacterial taxa in a minimal lignocellulolytic consortium and its capacity to transform plastics disclosed by genome-resolved metagenomics.</title>
        <authorList>
            <person name="Rodriguez C.A.D."/>
            <person name="Diaz-Garcia L."/>
            <person name="Herrera K."/>
            <person name="Tarazona N.A."/>
            <person name="Sproer C."/>
            <person name="Overmann J."/>
            <person name="Jimenez D.J."/>
        </authorList>
    </citation>
    <scope>NUCLEOTIDE SEQUENCE</scope>
    <source>
        <strain evidence="2">MAG5</strain>
    </source>
</reference>
<evidence type="ECO:0000259" key="1">
    <source>
        <dbReference type="Pfam" id="PF08241"/>
    </source>
</evidence>
<feature type="domain" description="Methyltransferase type 11" evidence="1">
    <location>
        <begin position="49"/>
        <end position="143"/>
    </location>
</feature>
<dbReference type="Proteomes" id="UP001056756">
    <property type="component" value="Chromosome"/>
</dbReference>
<keyword evidence="2" id="KW-0808">Transferase</keyword>
<dbReference type="Gene3D" id="3.40.50.150">
    <property type="entry name" value="Vaccinia Virus protein VP39"/>
    <property type="match status" value="1"/>
</dbReference>
<organism evidence="2 3">
    <name type="scientific">Candidatus Pristimantibacillus lignocellulolyticus</name>
    <dbReference type="NCBI Taxonomy" id="2994561"/>
    <lineage>
        <taxon>Bacteria</taxon>
        <taxon>Bacillati</taxon>
        <taxon>Bacillota</taxon>
        <taxon>Bacilli</taxon>
        <taxon>Bacillales</taxon>
        <taxon>Paenibacillaceae</taxon>
        <taxon>Candidatus Pristimantibacillus</taxon>
    </lineage>
</organism>
<dbReference type="CDD" id="cd02440">
    <property type="entry name" value="AdoMet_MTases"/>
    <property type="match status" value="1"/>
</dbReference>
<accession>A0A9J6ZCI4</accession>
<dbReference type="PANTHER" id="PTHR43591">
    <property type="entry name" value="METHYLTRANSFERASE"/>
    <property type="match status" value="1"/>
</dbReference>
<sequence length="268" mass="30758">MKNTYSFDTFEDKLKLIEIERLTKNVDNHSKTITSIFLNHGLIHSSKVLDVGCGTGAMLNLFAPMLPQVEFIGIDSSKDILTNLECKHQNNVTVLQAEATALPYEDNTFDFVYTRLVLMHNQHPENIIQEMRRVCKPNGTIICVDVDDETMIFYPFAHEFSELIRANVQYSKTNGTDRLIGRKLFSLYKSVGIDDVKVITDTSDFTGFYDEIPFPLRLAMGRNQAKHLVQEQLITEDQRIDLVRKVEIFCQDANRFYSGSFFYCIGTK</sequence>
<dbReference type="InterPro" id="IPR013216">
    <property type="entry name" value="Methyltransf_11"/>
</dbReference>
<dbReference type="KEGG" id="plig:NAG76_18215"/>
<evidence type="ECO:0000313" key="2">
    <source>
        <dbReference type="EMBL" id="URN93743.1"/>
    </source>
</evidence>
<dbReference type="EMBL" id="CP097899">
    <property type="protein sequence ID" value="URN93743.1"/>
    <property type="molecule type" value="Genomic_DNA"/>
</dbReference>
<dbReference type="GO" id="GO:0032259">
    <property type="term" value="P:methylation"/>
    <property type="evidence" value="ECO:0007669"/>
    <property type="project" value="UniProtKB-KW"/>
</dbReference>
<gene>
    <name evidence="2" type="ORF">NAG76_18215</name>
</gene>
<proteinExistence type="predicted"/>
<dbReference type="InterPro" id="IPR029063">
    <property type="entry name" value="SAM-dependent_MTases_sf"/>
</dbReference>